<evidence type="ECO:0000259" key="7">
    <source>
        <dbReference type="Pfam" id="PF18112"/>
    </source>
</evidence>
<accession>A0AA39KNY1</accession>
<dbReference type="AlphaFoldDB" id="A0AA39KNY1"/>
<feature type="region of interest" description="Disordered" evidence="6">
    <location>
        <begin position="263"/>
        <end position="304"/>
    </location>
</feature>
<sequence>MPDTMDEVDNIAALRALQIAFQTMQERCHQLENRLAAVEEENIRLKIGKVSEDCTDIVVCPKENDKPPTISLLQEKIEELVKQKSQLTHHVLMVAAENRQLWNRLTRLTRANKNLGSKLIKISDTLKQNSNTHVVDIKDHNEDNSGMNNPGTISNDIILQSESKDTSLEEISLRLINSIMMEKSELEQQCSEMVKLQSGTDMDLKTIGFAYPDDNSIDTLQQLKQHEARLCQTKNSMLSQQEKLQKVLKSLKKIKNSSKKVCQTGTQFDSDDSLKEHESTQTSLPLSSTSPESTKHGQLMSNNNNADSTRTCPICGVFYGKSLGFQSFHEHVCSHFALDTAEFELLP</sequence>
<feature type="coiled-coil region" evidence="5">
    <location>
        <begin position="14"/>
        <end position="90"/>
    </location>
</feature>
<reference evidence="8" key="1">
    <citation type="journal article" date="2023" name="bioRxiv">
        <title>Scaffold-level genome assemblies of two parasitoid biocontrol wasps reveal the parthenogenesis mechanism and an associated novel virus.</title>
        <authorList>
            <person name="Inwood S."/>
            <person name="Skelly J."/>
            <person name="Guhlin J."/>
            <person name="Harrop T."/>
            <person name="Goldson S."/>
            <person name="Dearden P."/>
        </authorList>
    </citation>
    <scope>NUCLEOTIDE SEQUENCE</scope>
    <source>
        <strain evidence="8">Lincoln</strain>
        <tissue evidence="8">Whole body</tissue>
    </source>
</reference>
<evidence type="ECO:0000256" key="3">
    <source>
        <dbReference type="ARBA" id="ARBA00022833"/>
    </source>
</evidence>
<dbReference type="EMBL" id="JAQQBR010001831">
    <property type="protein sequence ID" value="KAK0168251.1"/>
    <property type="molecule type" value="Genomic_DNA"/>
</dbReference>
<protein>
    <recommendedName>
        <fullName evidence="7">UBZ1-type domain-containing protein</fullName>
    </recommendedName>
</protein>
<dbReference type="InterPro" id="IPR009017">
    <property type="entry name" value="GFP"/>
</dbReference>
<dbReference type="InterPro" id="IPR041641">
    <property type="entry name" value="CALCOCO1/2_Zn_UBZ1"/>
</dbReference>
<evidence type="ECO:0000256" key="2">
    <source>
        <dbReference type="ARBA" id="ARBA00022771"/>
    </source>
</evidence>
<keyword evidence="3" id="KW-0862">Zinc</keyword>
<proteinExistence type="predicted"/>
<keyword evidence="1" id="KW-0479">Metal-binding</keyword>
<gene>
    <name evidence="8" type="ORF">PV327_002075</name>
</gene>
<dbReference type="Pfam" id="PF18112">
    <property type="entry name" value="Zn-C2H2_12"/>
    <property type="match status" value="1"/>
</dbReference>
<organism evidence="8 9">
    <name type="scientific">Microctonus hyperodae</name>
    <name type="common">Parasitoid wasp</name>
    <dbReference type="NCBI Taxonomy" id="165561"/>
    <lineage>
        <taxon>Eukaryota</taxon>
        <taxon>Metazoa</taxon>
        <taxon>Ecdysozoa</taxon>
        <taxon>Arthropoda</taxon>
        <taxon>Hexapoda</taxon>
        <taxon>Insecta</taxon>
        <taxon>Pterygota</taxon>
        <taxon>Neoptera</taxon>
        <taxon>Endopterygota</taxon>
        <taxon>Hymenoptera</taxon>
        <taxon>Apocrita</taxon>
        <taxon>Ichneumonoidea</taxon>
        <taxon>Braconidae</taxon>
        <taxon>Euphorinae</taxon>
        <taxon>Microctonus</taxon>
    </lineage>
</organism>
<dbReference type="Gene3D" id="2.40.155.10">
    <property type="entry name" value="Green fluorescent protein"/>
    <property type="match status" value="1"/>
</dbReference>
<feature type="compositionally biased region" description="Low complexity" evidence="6">
    <location>
        <begin position="280"/>
        <end position="292"/>
    </location>
</feature>
<keyword evidence="9" id="KW-1185">Reference proteome</keyword>
<evidence type="ECO:0000313" key="8">
    <source>
        <dbReference type="EMBL" id="KAK0168251.1"/>
    </source>
</evidence>
<name>A0AA39KNY1_MICHY</name>
<comment type="caution">
    <text evidence="8">The sequence shown here is derived from an EMBL/GenBank/DDBJ whole genome shotgun (WGS) entry which is preliminary data.</text>
</comment>
<keyword evidence="4 5" id="KW-0175">Coiled coil</keyword>
<keyword evidence="2" id="KW-0863">Zinc-finger</keyword>
<dbReference type="GO" id="GO:0008270">
    <property type="term" value="F:zinc ion binding"/>
    <property type="evidence" value="ECO:0007669"/>
    <property type="project" value="UniProtKB-KW"/>
</dbReference>
<evidence type="ECO:0000313" key="9">
    <source>
        <dbReference type="Proteomes" id="UP001168972"/>
    </source>
</evidence>
<reference evidence="8" key="2">
    <citation type="submission" date="2023-03" db="EMBL/GenBank/DDBJ databases">
        <authorList>
            <person name="Inwood S.N."/>
            <person name="Skelly J.G."/>
            <person name="Guhlin J."/>
            <person name="Harrop T.W.R."/>
            <person name="Goldson S.G."/>
            <person name="Dearden P.K."/>
        </authorList>
    </citation>
    <scope>NUCLEOTIDE SEQUENCE</scope>
    <source>
        <strain evidence="8">Lincoln</strain>
        <tissue evidence="8">Whole body</tissue>
    </source>
</reference>
<feature type="domain" description="UBZ1-type" evidence="7">
    <location>
        <begin position="310"/>
        <end position="336"/>
    </location>
</feature>
<dbReference type="Proteomes" id="UP001168972">
    <property type="component" value="Unassembled WGS sequence"/>
</dbReference>
<evidence type="ECO:0000256" key="5">
    <source>
        <dbReference type="SAM" id="Coils"/>
    </source>
</evidence>
<evidence type="ECO:0000256" key="1">
    <source>
        <dbReference type="ARBA" id="ARBA00022723"/>
    </source>
</evidence>
<evidence type="ECO:0000256" key="4">
    <source>
        <dbReference type="ARBA" id="ARBA00023054"/>
    </source>
</evidence>
<evidence type="ECO:0000256" key="6">
    <source>
        <dbReference type="SAM" id="MobiDB-lite"/>
    </source>
</evidence>